<name>A0AAU9IQF5_9CILI</name>
<evidence type="ECO:0000313" key="2">
    <source>
        <dbReference type="Proteomes" id="UP001162131"/>
    </source>
</evidence>
<reference evidence="1" key="1">
    <citation type="submission" date="2021-09" db="EMBL/GenBank/DDBJ databases">
        <authorList>
            <consortium name="AG Swart"/>
            <person name="Singh M."/>
            <person name="Singh A."/>
            <person name="Seah K."/>
            <person name="Emmerich C."/>
        </authorList>
    </citation>
    <scope>NUCLEOTIDE SEQUENCE</scope>
    <source>
        <strain evidence="1">ATCC30299</strain>
    </source>
</reference>
<organism evidence="1 2">
    <name type="scientific">Blepharisma stoltei</name>
    <dbReference type="NCBI Taxonomy" id="1481888"/>
    <lineage>
        <taxon>Eukaryota</taxon>
        <taxon>Sar</taxon>
        <taxon>Alveolata</taxon>
        <taxon>Ciliophora</taxon>
        <taxon>Postciliodesmatophora</taxon>
        <taxon>Heterotrichea</taxon>
        <taxon>Heterotrichida</taxon>
        <taxon>Blepharismidae</taxon>
        <taxon>Blepharisma</taxon>
    </lineage>
</organism>
<dbReference type="AlphaFoldDB" id="A0AAU9IQF5"/>
<comment type="caution">
    <text evidence="1">The sequence shown here is derived from an EMBL/GenBank/DDBJ whole genome shotgun (WGS) entry which is preliminary data.</text>
</comment>
<proteinExistence type="predicted"/>
<dbReference type="EMBL" id="CAJZBQ010000012">
    <property type="protein sequence ID" value="CAG9314369.1"/>
    <property type="molecule type" value="Genomic_DNA"/>
</dbReference>
<evidence type="ECO:0000313" key="1">
    <source>
        <dbReference type="EMBL" id="CAG9314369.1"/>
    </source>
</evidence>
<dbReference type="Proteomes" id="UP001162131">
    <property type="component" value="Unassembled WGS sequence"/>
</dbReference>
<accession>A0AAU9IQF5</accession>
<gene>
    <name evidence="1" type="ORF">BSTOLATCC_MIC11377</name>
</gene>
<sequence length="448" mass="51375">MDYLLSPKLEFCAIGKSSISRSRFTCAQTDYFNPLTHKVKLALEQLYGNLQTAWTHLKHWLPEELSISDIEVLLDFLKINSTENDLKSLLGPNFKKTISFDSFQKLFVSEEFKGQGLLITETDTNKNSQAIIKLITHLKGKFENIREMSTSIFGSHMFLSIHEFFKVCEVLHIDFDMIEKTELQNLLDPGELGIVEKDLLMILFKKYESSEEAVHLNPIDEEFKEKIKKMFPNFESAFIWATSGRKINYFQLQNLFDYLGIPYNEYTLKTFLKRHSSTGNLKIQDLKKIWEGSGLCSRSHCRSPAKQFTDYCNIHSRNFSERGKMAIGKLLKESDHMKSKKIVKSLDKLKIKSGFKLSVGELKCNLSPFFRSKADLCAHDWKGIIEYLKTSRNASPKRILMKPIDKRHHSLTPIPKAGGFHPSPIKQNKSQIAEGTLLSISVNASVSN</sequence>
<protein>
    <submittedName>
        <fullName evidence="1">Uncharacterized protein</fullName>
    </submittedName>
</protein>
<keyword evidence="2" id="KW-1185">Reference proteome</keyword>